<evidence type="ECO:0000256" key="1">
    <source>
        <dbReference type="SAM" id="MobiDB-lite"/>
    </source>
</evidence>
<accession>A0A2H3T852</accession>
<dbReference type="VEuPathDB" id="FungiDB:FOIG_01571"/>
<gene>
    <name evidence="2" type="ORF">FRV6_03333</name>
</gene>
<dbReference type="VEuPathDB" id="FungiDB:FOMG_01794"/>
<protein>
    <submittedName>
        <fullName evidence="2">Uncharacterized protein</fullName>
    </submittedName>
</protein>
<dbReference type="Proteomes" id="UP000219369">
    <property type="component" value="Unassembled WGS sequence"/>
</dbReference>
<evidence type="ECO:0000313" key="2">
    <source>
        <dbReference type="EMBL" id="SCO79120.1"/>
    </source>
</evidence>
<feature type="compositionally biased region" description="Basic and acidic residues" evidence="1">
    <location>
        <begin position="18"/>
        <end position="32"/>
    </location>
</feature>
<name>A0A2H3T852_FUSOX</name>
<feature type="region of interest" description="Disordered" evidence="1">
    <location>
        <begin position="1"/>
        <end position="32"/>
    </location>
</feature>
<organism evidence="2 3">
    <name type="scientific">Fusarium oxysporum</name>
    <name type="common">Fusarium vascular wilt</name>
    <dbReference type="NCBI Taxonomy" id="5507"/>
    <lineage>
        <taxon>Eukaryota</taxon>
        <taxon>Fungi</taxon>
        <taxon>Dikarya</taxon>
        <taxon>Ascomycota</taxon>
        <taxon>Pezizomycotina</taxon>
        <taxon>Sordariomycetes</taxon>
        <taxon>Hypocreomycetidae</taxon>
        <taxon>Hypocreales</taxon>
        <taxon>Nectriaceae</taxon>
        <taxon>Fusarium</taxon>
        <taxon>Fusarium oxysporum species complex</taxon>
    </lineage>
</organism>
<dbReference type="EMBL" id="FMJY01000002">
    <property type="protein sequence ID" value="SCO79120.1"/>
    <property type="molecule type" value="Genomic_DNA"/>
</dbReference>
<proteinExistence type="predicted"/>
<evidence type="ECO:0000313" key="3">
    <source>
        <dbReference type="Proteomes" id="UP000219369"/>
    </source>
</evidence>
<dbReference type="AlphaFoldDB" id="A0A2H3T852"/>
<sequence length="101" mass="11564">MERNNRKKKGKKNLTATDEDHHLKEDDIGTSWDETRHTVPSLVINHEMISRITQPKGLQGSLHNCPNSRWDRLFAASAEFATTRSFSQGHKTTPTANYFIN</sequence>
<reference evidence="3" key="1">
    <citation type="submission" date="2016-09" db="EMBL/GenBank/DDBJ databases">
        <authorList>
            <person name="Guldener U."/>
        </authorList>
    </citation>
    <scope>NUCLEOTIDE SEQUENCE [LARGE SCALE GENOMIC DNA]</scope>
    <source>
        <strain evidence="3">V64-1</strain>
    </source>
</reference>
<feature type="compositionally biased region" description="Basic residues" evidence="1">
    <location>
        <begin position="1"/>
        <end position="12"/>
    </location>
</feature>